<feature type="domain" description="EAL" evidence="2">
    <location>
        <begin position="594"/>
        <end position="847"/>
    </location>
</feature>
<dbReference type="Pfam" id="PF00989">
    <property type="entry name" value="PAS"/>
    <property type="match status" value="1"/>
</dbReference>
<reference evidence="4 5" key="1">
    <citation type="submission" date="2017-04" db="EMBL/GenBank/DDBJ databases">
        <title>Genomic insights into metabolism of Thermodesulfobium acidiphilum.</title>
        <authorList>
            <person name="Toshchakov S.V."/>
            <person name="Frolov E.N."/>
            <person name="Kublanov I.V."/>
            <person name="Samarov N.I."/>
            <person name="Novikov A."/>
            <person name="Lebedinsky A.V."/>
            <person name="Bonch-Osmolovskaya E.A."/>
            <person name="Chernyh N.A."/>
        </authorList>
    </citation>
    <scope>NUCLEOTIDE SEQUENCE [LARGE SCALE GENOMIC DNA]</scope>
    <source>
        <strain evidence="4 5">3127-1</strain>
    </source>
</reference>
<keyword evidence="5" id="KW-1185">Reference proteome</keyword>
<dbReference type="NCBIfam" id="TIGR00229">
    <property type="entry name" value="sensory_box"/>
    <property type="match status" value="1"/>
</dbReference>
<dbReference type="SMART" id="SM00267">
    <property type="entry name" value="GGDEF"/>
    <property type="match status" value="1"/>
</dbReference>
<dbReference type="InterPro" id="IPR000014">
    <property type="entry name" value="PAS"/>
</dbReference>
<dbReference type="Pfam" id="PF13185">
    <property type="entry name" value="GAF_2"/>
    <property type="match status" value="1"/>
</dbReference>
<dbReference type="SMART" id="SM00091">
    <property type="entry name" value="PAS"/>
    <property type="match status" value="2"/>
</dbReference>
<protein>
    <submittedName>
        <fullName evidence="4">PAS domain S-box-containing protein/diguanylate cyclase (GGDEF) domain-containing protein</fullName>
    </submittedName>
</protein>
<dbReference type="Gene3D" id="3.20.20.450">
    <property type="entry name" value="EAL domain"/>
    <property type="match status" value="1"/>
</dbReference>
<dbReference type="InterPro" id="IPR043128">
    <property type="entry name" value="Rev_trsase/Diguanyl_cyclase"/>
</dbReference>
<dbReference type="Proteomes" id="UP000244792">
    <property type="component" value="Chromosome"/>
</dbReference>
<dbReference type="InterPro" id="IPR050706">
    <property type="entry name" value="Cyclic-di-GMP_PDE-like"/>
</dbReference>
<dbReference type="Gene3D" id="3.30.70.270">
    <property type="match status" value="1"/>
</dbReference>
<gene>
    <name evidence="4" type="ORF">TDSAC_0396</name>
</gene>
<proteinExistence type="predicted"/>
<dbReference type="InterPro" id="IPR035919">
    <property type="entry name" value="EAL_sf"/>
</dbReference>
<dbReference type="InterPro" id="IPR003018">
    <property type="entry name" value="GAF"/>
</dbReference>
<dbReference type="InterPro" id="IPR013767">
    <property type="entry name" value="PAS_fold"/>
</dbReference>
<dbReference type="InterPro" id="IPR029787">
    <property type="entry name" value="Nucleotide_cyclase"/>
</dbReference>
<dbReference type="Gene3D" id="3.30.450.40">
    <property type="match status" value="1"/>
</dbReference>
<dbReference type="GO" id="GO:0006355">
    <property type="term" value="P:regulation of DNA-templated transcription"/>
    <property type="evidence" value="ECO:0007669"/>
    <property type="project" value="InterPro"/>
</dbReference>
<dbReference type="AlphaFoldDB" id="A0A2R4VZ29"/>
<dbReference type="SMART" id="SM00052">
    <property type="entry name" value="EAL"/>
    <property type="match status" value="1"/>
</dbReference>
<dbReference type="SUPFAM" id="SSF141868">
    <property type="entry name" value="EAL domain-like"/>
    <property type="match status" value="1"/>
</dbReference>
<dbReference type="SUPFAM" id="SSF55785">
    <property type="entry name" value="PYP-like sensor domain (PAS domain)"/>
    <property type="match status" value="2"/>
</dbReference>
<dbReference type="InterPro" id="IPR029016">
    <property type="entry name" value="GAF-like_dom_sf"/>
</dbReference>
<dbReference type="RefSeq" id="WP_108308529.1">
    <property type="nucleotide sequence ID" value="NZ_CP020921.1"/>
</dbReference>
<evidence type="ECO:0000313" key="4">
    <source>
        <dbReference type="EMBL" id="AWB09772.1"/>
    </source>
</evidence>
<feature type="domain" description="GGDEF" evidence="3">
    <location>
        <begin position="452"/>
        <end position="585"/>
    </location>
</feature>
<dbReference type="InterPro" id="IPR000160">
    <property type="entry name" value="GGDEF_dom"/>
</dbReference>
<dbReference type="PROSITE" id="PS50887">
    <property type="entry name" value="GGDEF"/>
    <property type="match status" value="1"/>
</dbReference>
<dbReference type="Gene3D" id="3.30.450.20">
    <property type="entry name" value="PAS domain"/>
    <property type="match status" value="2"/>
</dbReference>
<dbReference type="CDD" id="cd01949">
    <property type="entry name" value="GGDEF"/>
    <property type="match status" value="1"/>
</dbReference>
<dbReference type="CDD" id="cd00130">
    <property type="entry name" value="PAS"/>
    <property type="match status" value="2"/>
</dbReference>
<dbReference type="SUPFAM" id="SSF55073">
    <property type="entry name" value="Nucleotide cyclase"/>
    <property type="match status" value="1"/>
</dbReference>
<organism evidence="4 5">
    <name type="scientific">Thermodesulfobium acidiphilum</name>
    <dbReference type="NCBI Taxonomy" id="1794699"/>
    <lineage>
        <taxon>Bacteria</taxon>
        <taxon>Pseudomonadati</taxon>
        <taxon>Thermodesulfobiota</taxon>
        <taxon>Thermodesulfobiia</taxon>
        <taxon>Thermodesulfobiales</taxon>
        <taxon>Thermodesulfobiaceae</taxon>
        <taxon>Thermodesulfobium</taxon>
    </lineage>
</organism>
<dbReference type="EMBL" id="CP020921">
    <property type="protein sequence ID" value="AWB09772.1"/>
    <property type="molecule type" value="Genomic_DNA"/>
</dbReference>
<feature type="domain" description="PAS" evidence="1">
    <location>
        <begin position="293"/>
        <end position="366"/>
    </location>
</feature>
<dbReference type="InterPro" id="IPR001633">
    <property type="entry name" value="EAL_dom"/>
</dbReference>
<sequence>MSNLQTFQFLLNSSVFGVYIYQGEEAKIVFANDKIAQILKYDSKEELIGKSAIELVASDVDEVKSHIKRKAQGEIFAAEYIEHYLKSRTNAIIPVSLFAYTIEYNNKYSGLVLILDRTKEKSFEKLFLTLSQINQLIVRIEDEEEILEKICEIAIDEVGYLDCAIGYIDENKLFRQIYTKAKTKEIEDALKSLTIGADPNTPYGTGTVSKAYHTKEISLISQISKLESGHYWHDFFNKFNISSACSIPILKRGEVKYILLLHDTIANTFDSDHLHLLEQIKLDISFALEKVENEKWYQLILSAVNKSFEFVCIVDDNFKILYANDKAKKLSGYQTNEIIGKDLIDFCFFEQSEDFKKDIYKRLSSDRQYTGVISYRLKDNSPKDFLVNIMPYFKGEKVTNYIVIGKILEREDELLKSLEKALFYDPITNLPNTNYFIKEIEKFCQTVKYEDQIGALILIDPQEFRRINEAFGFDTGNKLLSLIASRLNQIVEKNDIVARLESEKFGVLIRPLRFKEDVLLVAKKILKELAMPYNTGNSHIILEFNLGIIFISKDVNNPSEILKMANIALVDAKQKGKNQIGFFRKDIEEDVIKRLNLITELERAVSNKEFIVYYQPYVDRDKNIVGLEALMRWKKGDNILLPSEFIEELEAGQYIVDVEDLIIDNVLDDISELGFSFPVSVNLSIKSLFRKDLSQSLISKLTRRKVKGNINIDISHNILNIEIIERSFLENFEYIRNLIENLKKFNIFFSIDDFGTGYSSLSYLSKLKVNFLKIDTSFVKNLNDKDTKNVTNAIIALSKSLNIKTIAEGVETVEQFEILKSMGCDYYQGFLFYRPMSKSELHKILNS</sequence>
<accession>A0A2R4VZ29</accession>
<dbReference type="OrthoDB" id="9762141at2"/>
<evidence type="ECO:0000259" key="3">
    <source>
        <dbReference type="PROSITE" id="PS50887"/>
    </source>
</evidence>
<dbReference type="SUPFAM" id="SSF55781">
    <property type="entry name" value="GAF domain-like"/>
    <property type="match status" value="1"/>
</dbReference>
<evidence type="ECO:0000259" key="1">
    <source>
        <dbReference type="PROSITE" id="PS50112"/>
    </source>
</evidence>
<dbReference type="InterPro" id="IPR035965">
    <property type="entry name" value="PAS-like_dom_sf"/>
</dbReference>
<dbReference type="Pfam" id="PF13426">
    <property type="entry name" value="PAS_9"/>
    <property type="match status" value="1"/>
</dbReference>
<dbReference type="PROSITE" id="PS50112">
    <property type="entry name" value="PAS"/>
    <property type="match status" value="1"/>
</dbReference>
<dbReference type="PROSITE" id="PS50883">
    <property type="entry name" value="EAL"/>
    <property type="match status" value="1"/>
</dbReference>
<dbReference type="Pfam" id="PF00990">
    <property type="entry name" value="GGDEF"/>
    <property type="match status" value="1"/>
</dbReference>
<name>A0A2R4VZ29_THEAF</name>
<evidence type="ECO:0000259" key="2">
    <source>
        <dbReference type="PROSITE" id="PS50883"/>
    </source>
</evidence>
<dbReference type="PANTHER" id="PTHR33121">
    <property type="entry name" value="CYCLIC DI-GMP PHOSPHODIESTERASE PDEF"/>
    <property type="match status" value="1"/>
</dbReference>
<dbReference type="PANTHER" id="PTHR33121:SF71">
    <property type="entry name" value="OXYGEN SENSOR PROTEIN DOSP"/>
    <property type="match status" value="1"/>
</dbReference>
<dbReference type="Pfam" id="PF00563">
    <property type="entry name" value="EAL"/>
    <property type="match status" value="1"/>
</dbReference>
<dbReference type="CDD" id="cd01948">
    <property type="entry name" value="EAL"/>
    <property type="match status" value="1"/>
</dbReference>
<dbReference type="NCBIfam" id="TIGR00254">
    <property type="entry name" value="GGDEF"/>
    <property type="match status" value="1"/>
</dbReference>
<evidence type="ECO:0000313" key="5">
    <source>
        <dbReference type="Proteomes" id="UP000244792"/>
    </source>
</evidence>
<dbReference type="KEGG" id="taci:TDSAC_0396"/>
<dbReference type="GO" id="GO:0071111">
    <property type="term" value="F:cyclic-guanylate-specific phosphodiesterase activity"/>
    <property type="evidence" value="ECO:0007669"/>
    <property type="project" value="InterPro"/>
</dbReference>